<dbReference type="EMBL" id="PGCJ01000025">
    <property type="protein sequence ID" value="PLW56085.1"/>
    <property type="molecule type" value="Genomic_DNA"/>
</dbReference>
<feature type="compositionally biased region" description="Polar residues" evidence="1">
    <location>
        <begin position="8"/>
        <end position="18"/>
    </location>
</feature>
<name>A0A2N5W1J1_9BASI</name>
<proteinExistence type="predicted"/>
<protein>
    <submittedName>
        <fullName evidence="2">Uncharacterized protein</fullName>
    </submittedName>
</protein>
<evidence type="ECO:0000256" key="1">
    <source>
        <dbReference type="SAM" id="MobiDB-lite"/>
    </source>
</evidence>
<reference evidence="2 3" key="1">
    <citation type="submission" date="2017-11" db="EMBL/GenBank/DDBJ databases">
        <title>De novo assembly and phasing of dikaryotic genomes from two isolates of Puccinia coronata f. sp. avenae, the causal agent of oat crown rust.</title>
        <authorList>
            <person name="Miller M.E."/>
            <person name="Zhang Y."/>
            <person name="Omidvar V."/>
            <person name="Sperschneider J."/>
            <person name="Schwessinger B."/>
            <person name="Raley C."/>
            <person name="Palmer J.M."/>
            <person name="Garnica D."/>
            <person name="Upadhyaya N."/>
            <person name="Rathjen J."/>
            <person name="Taylor J.M."/>
            <person name="Park R.F."/>
            <person name="Dodds P.N."/>
            <person name="Hirsch C.D."/>
            <person name="Kianian S.F."/>
            <person name="Figueroa M."/>
        </authorList>
    </citation>
    <scope>NUCLEOTIDE SEQUENCE [LARGE SCALE GENOMIC DNA]</scope>
    <source>
        <strain evidence="2">12NC29</strain>
    </source>
</reference>
<dbReference type="Proteomes" id="UP000235388">
    <property type="component" value="Unassembled WGS sequence"/>
</dbReference>
<sequence length="89" mass="9655">MDDRQKNPPATSPTQSQKKFADPISIVSSPQQRATKKNQPAKSPVRGDWSARPTNEAQRVTAARPAQKAVAQRDYCCATAESSGSLLFP</sequence>
<keyword evidence="3" id="KW-1185">Reference proteome</keyword>
<feature type="region of interest" description="Disordered" evidence="1">
    <location>
        <begin position="1"/>
        <end position="70"/>
    </location>
</feature>
<evidence type="ECO:0000313" key="2">
    <source>
        <dbReference type="EMBL" id="PLW56085.1"/>
    </source>
</evidence>
<organism evidence="2 3">
    <name type="scientific">Puccinia coronata f. sp. avenae</name>
    <dbReference type="NCBI Taxonomy" id="200324"/>
    <lineage>
        <taxon>Eukaryota</taxon>
        <taxon>Fungi</taxon>
        <taxon>Dikarya</taxon>
        <taxon>Basidiomycota</taxon>
        <taxon>Pucciniomycotina</taxon>
        <taxon>Pucciniomycetes</taxon>
        <taxon>Pucciniales</taxon>
        <taxon>Pucciniaceae</taxon>
        <taxon>Puccinia</taxon>
    </lineage>
</organism>
<comment type="caution">
    <text evidence="2">The sequence shown here is derived from an EMBL/GenBank/DDBJ whole genome shotgun (WGS) entry which is preliminary data.</text>
</comment>
<gene>
    <name evidence="2" type="ORF">PCANC_03883</name>
</gene>
<accession>A0A2N5W1J1</accession>
<dbReference type="AlphaFoldDB" id="A0A2N5W1J1"/>
<feature type="compositionally biased region" description="Polar residues" evidence="1">
    <location>
        <begin position="26"/>
        <end position="41"/>
    </location>
</feature>
<evidence type="ECO:0000313" key="3">
    <source>
        <dbReference type="Proteomes" id="UP000235388"/>
    </source>
</evidence>